<organism evidence="1 2">
    <name type="scientific">Smittium mucronatum</name>
    <dbReference type="NCBI Taxonomy" id="133383"/>
    <lineage>
        <taxon>Eukaryota</taxon>
        <taxon>Fungi</taxon>
        <taxon>Fungi incertae sedis</taxon>
        <taxon>Zoopagomycota</taxon>
        <taxon>Kickxellomycotina</taxon>
        <taxon>Harpellomycetes</taxon>
        <taxon>Harpellales</taxon>
        <taxon>Legeriomycetaceae</taxon>
        <taxon>Smittium</taxon>
    </lineage>
</organism>
<gene>
    <name evidence="1" type="ORF">AYI68_g7071</name>
</gene>
<proteinExistence type="predicted"/>
<evidence type="ECO:0000313" key="2">
    <source>
        <dbReference type="Proteomes" id="UP000187455"/>
    </source>
</evidence>
<dbReference type="Proteomes" id="UP000187455">
    <property type="component" value="Unassembled WGS sequence"/>
</dbReference>
<protein>
    <submittedName>
        <fullName evidence="1">Uncharacterized protein</fullName>
    </submittedName>
</protein>
<reference evidence="1 2" key="1">
    <citation type="journal article" date="2016" name="Mol. Biol. Evol.">
        <title>Genome-Wide Survey of Gut Fungi (Harpellales) Reveals the First Horizontally Transferred Ubiquitin Gene from a Mosquito Host.</title>
        <authorList>
            <person name="Wang Y."/>
            <person name="White M.M."/>
            <person name="Kvist S."/>
            <person name="Moncalvo J.M."/>
        </authorList>
    </citation>
    <scope>NUCLEOTIDE SEQUENCE [LARGE SCALE GENOMIC DNA]</scope>
    <source>
        <strain evidence="1 2">ALG-7-W6</strain>
    </source>
</reference>
<comment type="caution">
    <text evidence="1">The sequence shown here is derived from an EMBL/GenBank/DDBJ whole genome shotgun (WGS) entry which is preliminary data.</text>
</comment>
<dbReference type="EMBL" id="LSSL01005379">
    <property type="protein sequence ID" value="OLY78873.1"/>
    <property type="molecule type" value="Genomic_DNA"/>
</dbReference>
<keyword evidence="2" id="KW-1185">Reference proteome</keyword>
<accession>A0A1R0GPP9</accession>
<dbReference type="AlphaFoldDB" id="A0A1R0GPP9"/>
<name>A0A1R0GPP9_9FUNG</name>
<evidence type="ECO:0000313" key="1">
    <source>
        <dbReference type="EMBL" id="OLY78873.1"/>
    </source>
</evidence>
<sequence length="103" mass="11580">MNFAGPQSSDLTLKGQNIPKTDHYTYLGYALKYKWDVSGTIKNNKLKTGKAFYAAYSFLKRRDVPVSPKIKFIISVLMPIDCYGGETFGMSEARFKPISADID</sequence>
<dbReference type="OrthoDB" id="10348027at2759"/>